<dbReference type="EMBL" id="LR593887">
    <property type="protein sequence ID" value="VTR98733.1"/>
    <property type="molecule type" value="Genomic_DNA"/>
</dbReference>
<evidence type="ECO:0000313" key="2">
    <source>
        <dbReference type="EMBL" id="VIP01547.1"/>
    </source>
</evidence>
<accession>A0A6C2YJJ6</accession>
<keyword evidence="3" id="KW-1185">Reference proteome</keyword>
<name>A0A6C2YJJ6_9BACT</name>
<evidence type="ECO:0008006" key="4">
    <source>
        <dbReference type="Google" id="ProtNLM"/>
    </source>
</evidence>
<reference evidence="2" key="1">
    <citation type="submission" date="2019-04" db="EMBL/GenBank/DDBJ databases">
        <authorList>
            <consortium name="Science for Life Laboratories"/>
        </authorList>
    </citation>
    <scope>NUCLEOTIDE SEQUENCE</scope>
    <source>
        <strain evidence="2">MBLW1</strain>
    </source>
</reference>
<feature type="transmembrane region" description="Helical" evidence="1">
    <location>
        <begin position="38"/>
        <end position="58"/>
    </location>
</feature>
<dbReference type="InParanoid" id="A0A6C2YJJ6"/>
<dbReference type="PANTHER" id="PTHR34821:SF2">
    <property type="entry name" value="INNER MEMBRANE PROTEIN YDCZ"/>
    <property type="match status" value="1"/>
</dbReference>
<evidence type="ECO:0000256" key="1">
    <source>
        <dbReference type="SAM" id="Phobius"/>
    </source>
</evidence>
<dbReference type="KEGG" id="tim:GMBLW1_24130"/>
<keyword evidence="1" id="KW-1133">Transmembrane helix</keyword>
<feature type="transmembrane region" description="Helical" evidence="1">
    <location>
        <begin position="70"/>
        <end position="88"/>
    </location>
</feature>
<dbReference type="PANTHER" id="PTHR34821">
    <property type="entry name" value="INNER MEMBRANE PROTEIN YDCZ"/>
    <property type="match status" value="1"/>
</dbReference>
<organism evidence="2">
    <name type="scientific">Tuwongella immobilis</name>
    <dbReference type="NCBI Taxonomy" id="692036"/>
    <lineage>
        <taxon>Bacteria</taxon>
        <taxon>Pseudomonadati</taxon>
        <taxon>Planctomycetota</taxon>
        <taxon>Planctomycetia</taxon>
        <taxon>Gemmatales</taxon>
        <taxon>Gemmataceae</taxon>
        <taxon>Tuwongella</taxon>
    </lineage>
</organism>
<protein>
    <recommendedName>
        <fullName evidence="4">EamA domain-containing protein</fullName>
    </recommendedName>
</protein>
<dbReference type="EMBL" id="LR586016">
    <property type="protein sequence ID" value="VIP01547.1"/>
    <property type="molecule type" value="Genomic_DNA"/>
</dbReference>
<sequence length="148" mass="15638">MNWVYLLVALVGGIAIAIQVAVNSQLKLFVGSPMQATLISFTIGLTACIGFCVIAQYRWPAWSELAKAPWWAWGGGLLGVFYLGTSIVAARQLGVAATVGTVIAGQVITSLVIDHYGLLGIPVRPASIMRGIGVTLILVGVWIVSRSQ</sequence>
<dbReference type="Pfam" id="PF04657">
    <property type="entry name" value="DMT_YdcZ"/>
    <property type="match status" value="1"/>
</dbReference>
<dbReference type="Proteomes" id="UP000464378">
    <property type="component" value="Chromosome"/>
</dbReference>
<feature type="transmembrane region" description="Helical" evidence="1">
    <location>
        <begin position="125"/>
        <end position="144"/>
    </location>
</feature>
<keyword evidence="1" id="KW-0812">Transmembrane</keyword>
<dbReference type="InterPro" id="IPR006750">
    <property type="entry name" value="YdcZ"/>
</dbReference>
<dbReference type="RefSeq" id="WP_162656737.1">
    <property type="nucleotide sequence ID" value="NZ_LR593887.1"/>
</dbReference>
<proteinExistence type="predicted"/>
<feature type="transmembrane region" description="Helical" evidence="1">
    <location>
        <begin position="6"/>
        <end position="26"/>
    </location>
</feature>
<dbReference type="FunCoup" id="A0A6C2YJJ6">
    <property type="interactions" value="34"/>
</dbReference>
<dbReference type="GO" id="GO:0005886">
    <property type="term" value="C:plasma membrane"/>
    <property type="evidence" value="ECO:0007669"/>
    <property type="project" value="TreeGrafter"/>
</dbReference>
<evidence type="ECO:0000313" key="3">
    <source>
        <dbReference type="Proteomes" id="UP000464378"/>
    </source>
</evidence>
<keyword evidence="1" id="KW-0472">Membrane</keyword>
<feature type="transmembrane region" description="Helical" evidence="1">
    <location>
        <begin position="95"/>
        <end position="113"/>
    </location>
</feature>
<gene>
    <name evidence="2" type="ORF">GMBLW1_24130</name>
</gene>
<dbReference type="AlphaFoldDB" id="A0A6C2YJJ6"/>